<dbReference type="AlphaFoldDB" id="A0A552X4K1"/>
<sequence length="324" mass="35211">MGLAAALLHLSLAKTRSAKPMETRANYIVIGLLSILLMFGSVAGILWLSKKSDDGQYSQYEVLFREPVSGLSTGSPVQFSGIRVGEVESLRLDPNDARIVRASIRISADTPVDAQTRARLTLLNITGASGIELQPGPDLAQARIPGERVHVIEADPSPFTRLRLSSEELLVKLGAFLDSTIELVSDENTEKLTNILSNLEDFTGNLNESTAKFDHTLEEVNRVLTQFSELAVQITTLIDDEGDATFADARAAMTQLTALAQDLAGIIEANEDSIQSGFDGLNEFGPAVNELRNAITTMGMILHQVDQNPAAYLFGREKIKEIEE</sequence>
<keyword evidence="1" id="KW-0472">Membrane</keyword>
<evidence type="ECO:0000313" key="3">
    <source>
        <dbReference type="EMBL" id="TRW49886.1"/>
    </source>
</evidence>
<protein>
    <submittedName>
        <fullName evidence="3">MCE family protein</fullName>
    </submittedName>
</protein>
<keyword evidence="1" id="KW-1133">Transmembrane helix</keyword>
<dbReference type="Proteomes" id="UP000320359">
    <property type="component" value="Unassembled WGS sequence"/>
</dbReference>
<dbReference type="PANTHER" id="PTHR36698">
    <property type="entry name" value="BLL5892 PROTEIN"/>
    <property type="match status" value="1"/>
</dbReference>
<gene>
    <name evidence="3" type="ORF">FM042_03270</name>
</gene>
<evidence type="ECO:0000313" key="4">
    <source>
        <dbReference type="Proteomes" id="UP000320359"/>
    </source>
</evidence>
<dbReference type="PANTHER" id="PTHR36698:SF2">
    <property type="entry name" value="MCE_MLAD DOMAIN-CONTAINING PROTEIN"/>
    <property type="match status" value="1"/>
</dbReference>
<dbReference type="EMBL" id="VJWL01000001">
    <property type="protein sequence ID" value="TRW49886.1"/>
    <property type="molecule type" value="Genomic_DNA"/>
</dbReference>
<evidence type="ECO:0000259" key="2">
    <source>
        <dbReference type="Pfam" id="PF02470"/>
    </source>
</evidence>
<accession>A0A552X4K1</accession>
<feature type="transmembrane region" description="Helical" evidence="1">
    <location>
        <begin position="27"/>
        <end position="48"/>
    </location>
</feature>
<organism evidence="3 4">
    <name type="scientific">Aliidiomarina halalkaliphila</name>
    <dbReference type="NCBI Taxonomy" id="2593535"/>
    <lineage>
        <taxon>Bacteria</taxon>
        <taxon>Pseudomonadati</taxon>
        <taxon>Pseudomonadota</taxon>
        <taxon>Gammaproteobacteria</taxon>
        <taxon>Alteromonadales</taxon>
        <taxon>Idiomarinaceae</taxon>
        <taxon>Aliidiomarina</taxon>
    </lineage>
</organism>
<dbReference type="Pfam" id="PF02470">
    <property type="entry name" value="MlaD"/>
    <property type="match status" value="1"/>
</dbReference>
<reference evidence="3 4" key="1">
    <citation type="submission" date="2019-07" db="EMBL/GenBank/DDBJ databases">
        <authorList>
            <person name="Yang M."/>
            <person name="Zhao D."/>
            <person name="Xiang H."/>
        </authorList>
    </citation>
    <scope>NUCLEOTIDE SEQUENCE [LARGE SCALE GENOMIC DNA]</scope>
    <source>
        <strain evidence="3 4">IM1326</strain>
    </source>
</reference>
<keyword evidence="4" id="KW-1185">Reference proteome</keyword>
<keyword evidence="1" id="KW-0812">Transmembrane</keyword>
<feature type="domain" description="Mce/MlaD" evidence="2">
    <location>
        <begin position="60"/>
        <end position="136"/>
    </location>
</feature>
<proteinExistence type="predicted"/>
<dbReference type="OrthoDB" id="9806984at2"/>
<dbReference type="InterPro" id="IPR003399">
    <property type="entry name" value="Mce/MlaD"/>
</dbReference>
<name>A0A552X4K1_9GAMM</name>
<comment type="caution">
    <text evidence="3">The sequence shown here is derived from an EMBL/GenBank/DDBJ whole genome shotgun (WGS) entry which is preliminary data.</text>
</comment>
<evidence type="ECO:0000256" key="1">
    <source>
        <dbReference type="SAM" id="Phobius"/>
    </source>
</evidence>